<dbReference type="EMBL" id="PIPV01000002">
    <property type="protein sequence ID" value="RUO57494.1"/>
    <property type="molecule type" value="Genomic_DNA"/>
</dbReference>
<feature type="transmembrane region" description="Helical" evidence="1">
    <location>
        <begin position="29"/>
        <end position="48"/>
    </location>
</feature>
<keyword evidence="1" id="KW-0472">Membrane</keyword>
<name>A0A432Y960_9GAMM</name>
<dbReference type="Proteomes" id="UP000287330">
    <property type="component" value="Unassembled WGS sequence"/>
</dbReference>
<dbReference type="OrthoDB" id="6238864at2"/>
<dbReference type="AlphaFoldDB" id="A0A432Y960"/>
<feature type="transmembrane region" description="Helical" evidence="1">
    <location>
        <begin position="69"/>
        <end position="85"/>
    </location>
</feature>
<proteinExistence type="predicted"/>
<evidence type="ECO:0000256" key="1">
    <source>
        <dbReference type="SAM" id="Phobius"/>
    </source>
</evidence>
<gene>
    <name evidence="2" type="ORF">CWE25_03250</name>
</gene>
<comment type="caution">
    <text evidence="2">The sequence shown here is derived from an EMBL/GenBank/DDBJ whole genome shotgun (WGS) entry which is preliminary data.</text>
</comment>
<evidence type="ECO:0000313" key="2">
    <source>
        <dbReference type="EMBL" id="RUO57494.1"/>
    </source>
</evidence>
<sequence length="86" mass="9617">MWQRVTAIVLLIVGLLLAVLGVVSEFDTVIRLVGAALMLIALIWLYRLPTLSTLNQQSKQPLKWYQSPIVWVPVIGIIIYCVSLAL</sequence>
<feature type="transmembrane region" description="Helical" evidence="1">
    <location>
        <begin position="5"/>
        <end position="23"/>
    </location>
</feature>
<protein>
    <submittedName>
        <fullName evidence="2">Uncharacterized protein</fullName>
    </submittedName>
</protein>
<keyword evidence="3" id="KW-1185">Reference proteome</keyword>
<keyword evidence="1" id="KW-0812">Transmembrane</keyword>
<organism evidence="2 3">
    <name type="scientific">Idiomarina fontislapidosi</name>
    <dbReference type="NCBI Taxonomy" id="263723"/>
    <lineage>
        <taxon>Bacteria</taxon>
        <taxon>Pseudomonadati</taxon>
        <taxon>Pseudomonadota</taxon>
        <taxon>Gammaproteobacteria</taxon>
        <taxon>Alteromonadales</taxon>
        <taxon>Idiomarinaceae</taxon>
        <taxon>Idiomarina</taxon>
    </lineage>
</organism>
<keyword evidence="1" id="KW-1133">Transmembrane helix</keyword>
<dbReference type="RefSeq" id="WP_110573426.1">
    <property type="nucleotide sequence ID" value="NZ_PIPV01000002.1"/>
</dbReference>
<accession>A0A432Y960</accession>
<reference evidence="3" key="1">
    <citation type="journal article" date="2018" name="Front. Microbiol.">
        <title>Genome-Based Analysis Reveals the Taxonomy and Diversity of the Family Idiomarinaceae.</title>
        <authorList>
            <person name="Liu Y."/>
            <person name="Lai Q."/>
            <person name="Shao Z."/>
        </authorList>
    </citation>
    <scope>NUCLEOTIDE SEQUENCE [LARGE SCALE GENOMIC DNA]</scope>
    <source>
        <strain evidence="3">F23</strain>
    </source>
</reference>
<evidence type="ECO:0000313" key="3">
    <source>
        <dbReference type="Proteomes" id="UP000287330"/>
    </source>
</evidence>